<dbReference type="FunFam" id="3.40.50.720:FF:000121">
    <property type="entry name" value="Prostaglandin reductase 2"/>
    <property type="match status" value="1"/>
</dbReference>
<dbReference type="InterPro" id="IPR013149">
    <property type="entry name" value="ADH-like_C"/>
</dbReference>
<dbReference type="CDD" id="cd05288">
    <property type="entry name" value="PGDH"/>
    <property type="match status" value="1"/>
</dbReference>
<dbReference type="SMART" id="SM00829">
    <property type="entry name" value="PKS_ER"/>
    <property type="match status" value="1"/>
</dbReference>
<dbReference type="AlphaFoldDB" id="A0A9N8Z384"/>
<protein>
    <submittedName>
        <fullName evidence="3">6578_t:CDS:1</fullName>
    </submittedName>
</protein>
<dbReference type="GO" id="GO:0016628">
    <property type="term" value="F:oxidoreductase activity, acting on the CH-CH group of donors, NAD or NADP as acceptor"/>
    <property type="evidence" value="ECO:0007669"/>
    <property type="project" value="InterPro"/>
</dbReference>
<dbReference type="Pfam" id="PF00107">
    <property type="entry name" value="ADH_zinc_N"/>
    <property type="match status" value="1"/>
</dbReference>
<evidence type="ECO:0000313" key="4">
    <source>
        <dbReference type="Proteomes" id="UP000789405"/>
    </source>
</evidence>
<dbReference type="Gene3D" id="3.90.180.10">
    <property type="entry name" value="Medium-chain alcohol dehydrogenases, catalytic domain"/>
    <property type="match status" value="1"/>
</dbReference>
<keyword evidence="4" id="KW-1185">Reference proteome</keyword>
<accession>A0A9N8Z384</accession>
<dbReference type="EMBL" id="CAJVPY010000377">
    <property type="protein sequence ID" value="CAG8469005.1"/>
    <property type="molecule type" value="Genomic_DNA"/>
</dbReference>
<evidence type="ECO:0000256" key="1">
    <source>
        <dbReference type="ARBA" id="ARBA00023002"/>
    </source>
</evidence>
<gene>
    <name evidence="3" type="ORF">DERYTH_LOCUS1364</name>
</gene>
<dbReference type="OrthoDB" id="809632at2759"/>
<dbReference type="SUPFAM" id="SSF50129">
    <property type="entry name" value="GroES-like"/>
    <property type="match status" value="2"/>
</dbReference>
<sequence length="295" mass="33044">MPSNNGIIFKAIPDGYPVIGEHIELVTREIDIENFPLADGDILVKNQYLSLDPYMRGRMRNPQIKSYVKSYEIGKALEGHVPKSYFIGLLGMPGFTAYIGLNKIGKPKEGETIFISAASGAVGQVVGQIAKIKGLRVIGSAGSDSKIKYLDELNFDGAFNYKTRNIDEELTKLCPNGIDIYFDNVGGETLDIVLSHLNDNARVVACGMISRYNDNNPHVFKNLMYIVTKRILIQGFIVLDHYQEVDSFQKEMREWLKQDKIKYKEDIVEGIQNAPEAFLNLLTGKNFGKVIVKIC</sequence>
<name>A0A9N8Z384_9GLOM</name>
<dbReference type="PANTHER" id="PTHR43205">
    <property type="entry name" value="PROSTAGLANDIN REDUCTASE"/>
    <property type="match status" value="1"/>
</dbReference>
<dbReference type="InterPro" id="IPR036291">
    <property type="entry name" value="NAD(P)-bd_dom_sf"/>
</dbReference>
<organism evidence="3 4">
    <name type="scientific">Dentiscutata erythropus</name>
    <dbReference type="NCBI Taxonomy" id="1348616"/>
    <lineage>
        <taxon>Eukaryota</taxon>
        <taxon>Fungi</taxon>
        <taxon>Fungi incertae sedis</taxon>
        <taxon>Mucoromycota</taxon>
        <taxon>Glomeromycotina</taxon>
        <taxon>Glomeromycetes</taxon>
        <taxon>Diversisporales</taxon>
        <taxon>Gigasporaceae</taxon>
        <taxon>Dentiscutata</taxon>
    </lineage>
</organism>
<reference evidence="3" key="1">
    <citation type="submission" date="2021-06" db="EMBL/GenBank/DDBJ databases">
        <authorList>
            <person name="Kallberg Y."/>
            <person name="Tangrot J."/>
            <person name="Rosling A."/>
        </authorList>
    </citation>
    <scope>NUCLEOTIDE SEQUENCE</scope>
    <source>
        <strain evidence="3">MA453B</strain>
    </source>
</reference>
<dbReference type="InterPro" id="IPR011032">
    <property type="entry name" value="GroES-like_sf"/>
</dbReference>
<dbReference type="PANTHER" id="PTHR43205:SF7">
    <property type="entry name" value="PROSTAGLANDIN REDUCTASE 1"/>
    <property type="match status" value="1"/>
</dbReference>
<feature type="domain" description="Enoyl reductase (ER)" evidence="2">
    <location>
        <begin position="20"/>
        <end position="292"/>
    </location>
</feature>
<dbReference type="InterPro" id="IPR045010">
    <property type="entry name" value="MDR_fam"/>
</dbReference>
<dbReference type="Gene3D" id="3.40.50.720">
    <property type="entry name" value="NAD(P)-binding Rossmann-like Domain"/>
    <property type="match status" value="1"/>
</dbReference>
<proteinExistence type="predicted"/>
<dbReference type="InterPro" id="IPR041694">
    <property type="entry name" value="ADH_N_2"/>
</dbReference>
<evidence type="ECO:0000313" key="3">
    <source>
        <dbReference type="EMBL" id="CAG8469005.1"/>
    </source>
</evidence>
<comment type="caution">
    <text evidence="3">The sequence shown here is derived from an EMBL/GenBank/DDBJ whole genome shotgun (WGS) entry which is preliminary data.</text>
</comment>
<dbReference type="InterPro" id="IPR020843">
    <property type="entry name" value="ER"/>
</dbReference>
<dbReference type="Pfam" id="PF16884">
    <property type="entry name" value="ADH_N_2"/>
    <property type="match status" value="1"/>
</dbReference>
<keyword evidence="1" id="KW-0560">Oxidoreductase</keyword>
<dbReference type="Proteomes" id="UP000789405">
    <property type="component" value="Unassembled WGS sequence"/>
</dbReference>
<dbReference type="SUPFAM" id="SSF51735">
    <property type="entry name" value="NAD(P)-binding Rossmann-fold domains"/>
    <property type="match status" value="1"/>
</dbReference>
<evidence type="ECO:0000259" key="2">
    <source>
        <dbReference type="SMART" id="SM00829"/>
    </source>
</evidence>